<accession>A0A8J6NIN4</accession>
<dbReference type="InterPro" id="IPR058240">
    <property type="entry name" value="rSAM_sf"/>
</dbReference>
<dbReference type="InterPro" id="IPR050377">
    <property type="entry name" value="Radical_SAM_PqqE_MftC-like"/>
</dbReference>
<dbReference type="GO" id="GO:0046872">
    <property type="term" value="F:metal ion binding"/>
    <property type="evidence" value="ECO:0007669"/>
    <property type="project" value="UniProtKB-KW"/>
</dbReference>
<sequence length="298" mass="33084">MKLTGLHLLLTYRCNFECDHCFLWGSPWQSGTMTLAQIREILKQAQYHPSIKSIYFEGGEPFLYYPILLKGIQLAAELGFETGIVSNGYWATSKEDALEWLRPFEGTLGSISVSSDLFHYNEVLSQQAQNAESAALELGIELSFISIAQPDDGSVETGVGQLPEGFSGIKYQGRAAAKLANRVEGQPWKSFTACPYEDLREPGRVHIDPFGQMHICQGISLGNIFETPINEICESYNAETHPITGALLNGGPAELAVRNGLSPEKNYADACHLCDWARRELRPQFSEILTPDQMYGEL</sequence>
<dbReference type="SFLD" id="SFLDS00029">
    <property type="entry name" value="Radical_SAM"/>
    <property type="match status" value="1"/>
</dbReference>
<dbReference type="AlphaFoldDB" id="A0A8J6NIN4"/>
<dbReference type="GO" id="GO:0051536">
    <property type="term" value="F:iron-sulfur cluster binding"/>
    <property type="evidence" value="ECO:0007669"/>
    <property type="project" value="UniProtKB-KW"/>
</dbReference>
<comment type="caution">
    <text evidence="6">The sequence shown here is derived from an EMBL/GenBank/DDBJ whole genome shotgun (WGS) entry which is preliminary data.</text>
</comment>
<keyword evidence="4" id="KW-0411">Iron-sulfur</keyword>
<keyword evidence="3" id="KW-0408">Iron</keyword>
<keyword evidence="2" id="KW-0479">Metal-binding</keyword>
<dbReference type="SFLD" id="SFLDG01067">
    <property type="entry name" value="SPASM/twitch_domain_containing"/>
    <property type="match status" value="1"/>
</dbReference>
<dbReference type="EMBL" id="JACNJN010000149">
    <property type="protein sequence ID" value="MBC8336261.1"/>
    <property type="molecule type" value="Genomic_DNA"/>
</dbReference>
<dbReference type="Pfam" id="PF04055">
    <property type="entry name" value="Radical_SAM"/>
    <property type="match status" value="1"/>
</dbReference>
<evidence type="ECO:0000313" key="7">
    <source>
        <dbReference type="Proteomes" id="UP000614469"/>
    </source>
</evidence>
<gene>
    <name evidence="6" type="ORF">H8E29_13425</name>
</gene>
<dbReference type="SUPFAM" id="SSF102114">
    <property type="entry name" value="Radical SAM enzymes"/>
    <property type="match status" value="1"/>
</dbReference>
<name>A0A8J6NIN4_9CHLR</name>
<dbReference type="PANTHER" id="PTHR11228:SF34">
    <property type="entry name" value="TUNGSTEN-CONTAINING ALDEHYDE FERREDOXIN OXIDOREDUCTASE COFACTOR MODIFYING PROTEIN"/>
    <property type="match status" value="1"/>
</dbReference>
<evidence type="ECO:0000256" key="4">
    <source>
        <dbReference type="ARBA" id="ARBA00023014"/>
    </source>
</evidence>
<dbReference type="InterPro" id="IPR007197">
    <property type="entry name" value="rSAM"/>
</dbReference>
<evidence type="ECO:0000259" key="5">
    <source>
        <dbReference type="Pfam" id="PF04055"/>
    </source>
</evidence>
<keyword evidence="1" id="KW-0949">S-adenosyl-L-methionine</keyword>
<evidence type="ECO:0000256" key="1">
    <source>
        <dbReference type="ARBA" id="ARBA00022691"/>
    </source>
</evidence>
<dbReference type="Proteomes" id="UP000614469">
    <property type="component" value="Unassembled WGS sequence"/>
</dbReference>
<evidence type="ECO:0000256" key="2">
    <source>
        <dbReference type="ARBA" id="ARBA00022723"/>
    </source>
</evidence>
<dbReference type="InterPro" id="IPR013785">
    <property type="entry name" value="Aldolase_TIM"/>
</dbReference>
<dbReference type="Gene3D" id="3.20.20.70">
    <property type="entry name" value="Aldolase class I"/>
    <property type="match status" value="1"/>
</dbReference>
<feature type="domain" description="Radical SAM core" evidence="5">
    <location>
        <begin position="10"/>
        <end position="103"/>
    </location>
</feature>
<dbReference type="CDD" id="cd01335">
    <property type="entry name" value="Radical_SAM"/>
    <property type="match status" value="1"/>
</dbReference>
<evidence type="ECO:0000256" key="3">
    <source>
        <dbReference type="ARBA" id="ARBA00023004"/>
    </source>
</evidence>
<reference evidence="6 7" key="1">
    <citation type="submission" date="2020-08" db="EMBL/GenBank/DDBJ databases">
        <title>Bridging the membrane lipid divide: bacteria of the FCB group superphylum have the potential to synthesize archaeal ether lipids.</title>
        <authorList>
            <person name="Villanueva L."/>
            <person name="Von Meijenfeldt F.A.B."/>
            <person name="Westbye A.B."/>
            <person name="Yadav S."/>
            <person name="Hopmans E.C."/>
            <person name="Dutilh B.E."/>
            <person name="Sinninghe Damste J.S."/>
        </authorList>
    </citation>
    <scope>NUCLEOTIDE SEQUENCE [LARGE SCALE GENOMIC DNA]</scope>
    <source>
        <strain evidence="6">NIOZ-UU36</strain>
    </source>
</reference>
<dbReference type="PANTHER" id="PTHR11228">
    <property type="entry name" value="RADICAL SAM DOMAIN PROTEIN"/>
    <property type="match status" value="1"/>
</dbReference>
<proteinExistence type="predicted"/>
<dbReference type="GO" id="GO:0003824">
    <property type="term" value="F:catalytic activity"/>
    <property type="evidence" value="ECO:0007669"/>
    <property type="project" value="InterPro"/>
</dbReference>
<evidence type="ECO:0000313" key="6">
    <source>
        <dbReference type="EMBL" id="MBC8336261.1"/>
    </source>
</evidence>
<protein>
    <submittedName>
        <fullName evidence="6">Radical SAM protein</fullName>
    </submittedName>
</protein>
<organism evidence="6 7">
    <name type="scientific">Candidatus Desulfolinea nitratireducens</name>
    <dbReference type="NCBI Taxonomy" id="2841698"/>
    <lineage>
        <taxon>Bacteria</taxon>
        <taxon>Bacillati</taxon>
        <taxon>Chloroflexota</taxon>
        <taxon>Anaerolineae</taxon>
        <taxon>Anaerolineales</taxon>
        <taxon>Anaerolineales incertae sedis</taxon>
        <taxon>Candidatus Desulfolinea</taxon>
    </lineage>
</organism>